<dbReference type="AlphaFoldDB" id="A0AAD5QLL4"/>
<dbReference type="GO" id="GO:0006836">
    <property type="term" value="P:neurotransmitter transport"/>
    <property type="evidence" value="ECO:0007669"/>
    <property type="project" value="UniProtKB-KW"/>
</dbReference>
<evidence type="ECO:0000256" key="6">
    <source>
        <dbReference type="SAM" id="Phobius"/>
    </source>
</evidence>
<gene>
    <name evidence="8" type="ORF">KIN20_010034</name>
</gene>
<evidence type="ECO:0000256" key="4">
    <source>
        <dbReference type="ARBA" id="ARBA00022775"/>
    </source>
</evidence>
<keyword evidence="6" id="KW-1133">Transmembrane helix</keyword>
<dbReference type="PANTHER" id="PTHR19957:SF408">
    <property type="entry name" value="SYNTAXIN-3-RELATED"/>
    <property type="match status" value="1"/>
</dbReference>
<name>A0AAD5QLL4_PARTN</name>
<dbReference type="InterPro" id="IPR000727">
    <property type="entry name" value="T_SNARE_dom"/>
</dbReference>
<feature type="coiled-coil region" evidence="5">
    <location>
        <begin position="210"/>
        <end position="279"/>
    </location>
</feature>
<dbReference type="Gene3D" id="1.20.5.110">
    <property type="match status" value="1"/>
</dbReference>
<evidence type="ECO:0000259" key="7">
    <source>
        <dbReference type="PROSITE" id="PS50192"/>
    </source>
</evidence>
<evidence type="ECO:0000313" key="8">
    <source>
        <dbReference type="EMBL" id="KAJ1353410.1"/>
    </source>
</evidence>
<dbReference type="InterPro" id="IPR010989">
    <property type="entry name" value="SNARE"/>
</dbReference>
<feature type="transmembrane region" description="Helical" evidence="6">
    <location>
        <begin position="281"/>
        <end position="302"/>
    </location>
</feature>
<dbReference type="GO" id="GO:0006906">
    <property type="term" value="P:vesicle fusion"/>
    <property type="evidence" value="ECO:0007669"/>
    <property type="project" value="TreeGrafter"/>
</dbReference>
<comment type="subcellular location">
    <subcellularLocation>
        <location evidence="1">Membrane</location>
        <topology evidence="1">Single-pass type IV membrane protein</topology>
    </subcellularLocation>
</comment>
<keyword evidence="4" id="KW-0532">Neurotransmitter transport</keyword>
<dbReference type="PROSITE" id="PS50192">
    <property type="entry name" value="T_SNARE"/>
    <property type="match status" value="1"/>
</dbReference>
<dbReference type="GO" id="GO:0005484">
    <property type="term" value="F:SNAP receptor activity"/>
    <property type="evidence" value="ECO:0007669"/>
    <property type="project" value="InterPro"/>
</dbReference>
<evidence type="ECO:0000256" key="3">
    <source>
        <dbReference type="ARBA" id="ARBA00022448"/>
    </source>
</evidence>
<evidence type="ECO:0000313" key="9">
    <source>
        <dbReference type="Proteomes" id="UP001196413"/>
    </source>
</evidence>
<accession>A0AAD5QLL4</accession>
<reference evidence="8" key="1">
    <citation type="submission" date="2021-06" db="EMBL/GenBank/DDBJ databases">
        <title>Parelaphostrongylus tenuis whole genome reference sequence.</title>
        <authorList>
            <person name="Garwood T.J."/>
            <person name="Larsen P.A."/>
            <person name="Fountain-Jones N.M."/>
            <person name="Garbe J.R."/>
            <person name="Macchietto M.G."/>
            <person name="Kania S.A."/>
            <person name="Gerhold R.W."/>
            <person name="Richards J.E."/>
            <person name="Wolf T.M."/>
        </authorList>
    </citation>
    <scope>NUCLEOTIDE SEQUENCE</scope>
    <source>
        <strain evidence="8">MNPRO001-30</strain>
        <tissue evidence="8">Meninges</tissue>
    </source>
</reference>
<dbReference type="GO" id="GO:0031201">
    <property type="term" value="C:SNARE complex"/>
    <property type="evidence" value="ECO:0007669"/>
    <property type="project" value="TreeGrafter"/>
</dbReference>
<dbReference type="GO" id="GO:0012505">
    <property type="term" value="C:endomembrane system"/>
    <property type="evidence" value="ECO:0007669"/>
    <property type="project" value="TreeGrafter"/>
</dbReference>
<evidence type="ECO:0000256" key="1">
    <source>
        <dbReference type="ARBA" id="ARBA00004211"/>
    </source>
</evidence>
<keyword evidence="3" id="KW-0813">Transport</keyword>
<feature type="domain" description="T-SNARE coiled-coil homology" evidence="7">
    <location>
        <begin position="207"/>
        <end position="269"/>
    </location>
</feature>
<organism evidence="8 9">
    <name type="scientific">Parelaphostrongylus tenuis</name>
    <name type="common">Meningeal worm</name>
    <dbReference type="NCBI Taxonomy" id="148309"/>
    <lineage>
        <taxon>Eukaryota</taxon>
        <taxon>Metazoa</taxon>
        <taxon>Ecdysozoa</taxon>
        <taxon>Nematoda</taxon>
        <taxon>Chromadorea</taxon>
        <taxon>Rhabditida</taxon>
        <taxon>Rhabditina</taxon>
        <taxon>Rhabditomorpha</taxon>
        <taxon>Strongyloidea</taxon>
        <taxon>Metastrongylidae</taxon>
        <taxon>Parelaphostrongylus</taxon>
    </lineage>
</organism>
<dbReference type="GO" id="GO:0000149">
    <property type="term" value="F:SNARE binding"/>
    <property type="evidence" value="ECO:0007669"/>
    <property type="project" value="TreeGrafter"/>
</dbReference>
<keyword evidence="6" id="KW-0812">Transmembrane</keyword>
<dbReference type="InterPro" id="IPR006011">
    <property type="entry name" value="Syntaxin_N"/>
</dbReference>
<dbReference type="EMBL" id="JAHQIW010001706">
    <property type="protein sequence ID" value="KAJ1353410.1"/>
    <property type="molecule type" value="Genomic_DNA"/>
</dbReference>
<evidence type="ECO:0000256" key="2">
    <source>
        <dbReference type="ARBA" id="ARBA00009063"/>
    </source>
</evidence>
<dbReference type="PANTHER" id="PTHR19957">
    <property type="entry name" value="SYNTAXIN"/>
    <property type="match status" value="1"/>
</dbReference>
<dbReference type="Pfam" id="PF00804">
    <property type="entry name" value="Syntaxin"/>
    <property type="match status" value="1"/>
</dbReference>
<keyword evidence="5" id="KW-0175">Coiled coil</keyword>
<dbReference type="Proteomes" id="UP001196413">
    <property type="component" value="Unassembled WGS sequence"/>
</dbReference>
<proteinExistence type="inferred from homology"/>
<keyword evidence="9" id="KW-1185">Reference proteome</keyword>
<dbReference type="GO" id="GO:0006886">
    <property type="term" value="P:intracellular protein transport"/>
    <property type="evidence" value="ECO:0007669"/>
    <property type="project" value="InterPro"/>
</dbReference>
<dbReference type="SUPFAM" id="SSF47661">
    <property type="entry name" value="t-snare proteins"/>
    <property type="match status" value="1"/>
</dbReference>
<dbReference type="GO" id="GO:0005886">
    <property type="term" value="C:plasma membrane"/>
    <property type="evidence" value="ECO:0007669"/>
    <property type="project" value="TreeGrafter"/>
</dbReference>
<dbReference type="PROSITE" id="PS00914">
    <property type="entry name" value="SYNTAXIN"/>
    <property type="match status" value="1"/>
</dbReference>
<dbReference type="Pfam" id="PF05739">
    <property type="entry name" value="SNARE"/>
    <property type="match status" value="1"/>
</dbReference>
<protein>
    <recommendedName>
        <fullName evidence="7">t-SNARE coiled-coil homology domain-containing protein</fullName>
    </recommendedName>
</protein>
<dbReference type="InterPro" id="IPR006012">
    <property type="entry name" value="Syntaxin/epimorphin_CS"/>
</dbReference>
<comment type="similarity">
    <text evidence="2">Belongs to the syntaxin family.</text>
</comment>
<sequence>MVKDRLVEFQDLRRKVSSTVGGSHRLGHENVRLLPDVQQTSLKDFLSRMTDLRNLVGQLESWLVEVRTLHGDLLLAPATDGEKSKQLRGVVEEFRAKSWLARDKIKKLDSEVNSSCKLHPERATLVDFRIKRNQIRSVTRALHDVLWKFGEEEEIYKERCRKKITDYLKIQDISLTDEEISDAIDNGDIFEKTKGIHLAYNDRKALFEDVKLRRDELLEIEKVIRELEEMFLDLNNLVLSQGEMMDRIDANIEDAVDLADKAKQNVKGARELQKKARKAKMFTCVMIVAFVLIITLILQSMLCHFTPIC</sequence>
<dbReference type="GO" id="GO:0048278">
    <property type="term" value="P:vesicle docking"/>
    <property type="evidence" value="ECO:0007669"/>
    <property type="project" value="TreeGrafter"/>
</dbReference>
<evidence type="ECO:0000256" key="5">
    <source>
        <dbReference type="SAM" id="Coils"/>
    </source>
</evidence>
<keyword evidence="6" id="KW-0472">Membrane</keyword>
<comment type="caution">
    <text evidence="8">The sequence shown here is derived from an EMBL/GenBank/DDBJ whole genome shotgun (WGS) entry which is preliminary data.</text>
</comment>
<dbReference type="SMART" id="SM00397">
    <property type="entry name" value="t_SNARE"/>
    <property type="match status" value="1"/>
</dbReference>
<dbReference type="InterPro" id="IPR045242">
    <property type="entry name" value="Syntaxin"/>
</dbReference>
<dbReference type="GO" id="GO:0006887">
    <property type="term" value="P:exocytosis"/>
    <property type="evidence" value="ECO:0007669"/>
    <property type="project" value="TreeGrafter"/>
</dbReference>
<dbReference type="Gene3D" id="1.20.58.70">
    <property type="match status" value="1"/>
</dbReference>